<dbReference type="Proteomes" id="UP001162164">
    <property type="component" value="Unassembled WGS sequence"/>
</dbReference>
<comment type="caution">
    <text evidence="2">The sequence shown here is derived from an EMBL/GenBank/DDBJ whole genome shotgun (WGS) entry which is preliminary data.</text>
</comment>
<feature type="compositionally biased region" description="Polar residues" evidence="1">
    <location>
        <begin position="1"/>
        <end position="18"/>
    </location>
</feature>
<dbReference type="EMBL" id="JAPWTJ010000139">
    <property type="protein sequence ID" value="KAJ8982232.1"/>
    <property type="molecule type" value="Genomic_DNA"/>
</dbReference>
<proteinExistence type="predicted"/>
<organism evidence="2 3">
    <name type="scientific">Molorchus minor</name>
    <dbReference type="NCBI Taxonomy" id="1323400"/>
    <lineage>
        <taxon>Eukaryota</taxon>
        <taxon>Metazoa</taxon>
        <taxon>Ecdysozoa</taxon>
        <taxon>Arthropoda</taxon>
        <taxon>Hexapoda</taxon>
        <taxon>Insecta</taxon>
        <taxon>Pterygota</taxon>
        <taxon>Neoptera</taxon>
        <taxon>Endopterygota</taxon>
        <taxon>Coleoptera</taxon>
        <taxon>Polyphaga</taxon>
        <taxon>Cucujiformia</taxon>
        <taxon>Chrysomeloidea</taxon>
        <taxon>Cerambycidae</taxon>
        <taxon>Lamiinae</taxon>
        <taxon>Monochamini</taxon>
        <taxon>Molorchus</taxon>
    </lineage>
</organism>
<sequence length="63" mass="7265">MAEIQNQHGNTPQKTTNIKRTDIENYYTSIKKETSLTDNDIINLNKSCSIDKTGVGENRYFIR</sequence>
<gene>
    <name evidence="2" type="ORF">NQ317_013534</name>
</gene>
<protein>
    <submittedName>
        <fullName evidence="2">Uncharacterized protein</fullName>
    </submittedName>
</protein>
<name>A0ABQ9JX03_9CUCU</name>
<evidence type="ECO:0000256" key="1">
    <source>
        <dbReference type="SAM" id="MobiDB-lite"/>
    </source>
</evidence>
<reference evidence="2" key="1">
    <citation type="journal article" date="2023" name="Insect Mol. Biol.">
        <title>Genome sequencing provides insights into the evolution of gene families encoding plant cell wall-degrading enzymes in longhorned beetles.</title>
        <authorList>
            <person name="Shin N.R."/>
            <person name="Okamura Y."/>
            <person name="Kirsch R."/>
            <person name="Pauchet Y."/>
        </authorList>
    </citation>
    <scope>NUCLEOTIDE SEQUENCE</scope>
    <source>
        <strain evidence="2">MMC_N1</strain>
    </source>
</reference>
<feature type="region of interest" description="Disordered" evidence="1">
    <location>
        <begin position="1"/>
        <end position="20"/>
    </location>
</feature>
<accession>A0ABQ9JX03</accession>
<evidence type="ECO:0000313" key="3">
    <source>
        <dbReference type="Proteomes" id="UP001162164"/>
    </source>
</evidence>
<keyword evidence="3" id="KW-1185">Reference proteome</keyword>
<evidence type="ECO:0000313" key="2">
    <source>
        <dbReference type="EMBL" id="KAJ8982232.1"/>
    </source>
</evidence>